<comment type="function">
    <text evidence="13">Probable methyltransferase required to silence rDNA.</text>
</comment>
<keyword evidence="4" id="KW-0678">Repressor</keyword>
<dbReference type="EMBL" id="JBGFUD010002745">
    <property type="protein sequence ID" value="MFH4977950.1"/>
    <property type="molecule type" value="Genomic_DNA"/>
</dbReference>
<feature type="compositionally biased region" description="Basic residues" evidence="14">
    <location>
        <begin position="100"/>
        <end position="110"/>
    </location>
</feature>
<feature type="region of interest" description="Disordered" evidence="14">
    <location>
        <begin position="58"/>
        <end position="81"/>
    </location>
</feature>
<keyword evidence="9" id="KW-0156">Chromatin regulator</keyword>
<keyword evidence="12 13" id="KW-0539">Nucleus</keyword>
<name>A0ABD6EE99_9BILA</name>
<keyword evidence="6 13" id="KW-0489">Methyltransferase</keyword>
<dbReference type="EC" id="2.1.1.-" evidence="13"/>
<dbReference type="CDD" id="cd02440">
    <property type="entry name" value="AdoMet_MTases"/>
    <property type="match status" value="1"/>
</dbReference>
<dbReference type="Pfam" id="PF05148">
    <property type="entry name" value="Methyltransf_8"/>
    <property type="match status" value="1"/>
</dbReference>
<evidence type="ECO:0000256" key="2">
    <source>
        <dbReference type="ARBA" id="ARBA00006301"/>
    </source>
</evidence>
<dbReference type="FunFam" id="3.40.50.150:FF:000068">
    <property type="entry name" value="Ribosomal RNA-processing protein 8"/>
    <property type="match status" value="1"/>
</dbReference>
<dbReference type="FunFam" id="1.10.10.2150:FF:000001">
    <property type="entry name" value="Ribosomal RNA-processing protein 8"/>
    <property type="match status" value="1"/>
</dbReference>
<keyword evidence="16" id="KW-1185">Reference proteome</keyword>
<evidence type="ECO:0000256" key="8">
    <source>
        <dbReference type="ARBA" id="ARBA00022691"/>
    </source>
</evidence>
<feature type="compositionally biased region" description="Basic residues" evidence="14">
    <location>
        <begin position="122"/>
        <end position="133"/>
    </location>
</feature>
<keyword evidence="5 13" id="KW-0698">rRNA processing</keyword>
<keyword evidence="8 13" id="KW-0949">S-adenosyl-L-methionine</keyword>
<evidence type="ECO:0000256" key="7">
    <source>
        <dbReference type="ARBA" id="ARBA00022679"/>
    </source>
</evidence>
<dbReference type="GO" id="GO:0006325">
    <property type="term" value="P:chromatin organization"/>
    <property type="evidence" value="ECO:0007669"/>
    <property type="project" value="UniProtKB-KW"/>
</dbReference>
<reference evidence="15 16" key="1">
    <citation type="submission" date="2024-08" db="EMBL/GenBank/DDBJ databases">
        <title>Gnathostoma spinigerum genome.</title>
        <authorList>
            <person name="Gonzalez-Bertolin B."/>
            <person name="Monzon S."/>
            <person name="Zaballos A."/>
            <person name="Jimenez P."/>
            <person name="Dekumyoy P."/>
            <person name="Varona S."/>
            <person name="Cuesta I."/>
            <person name="Sumanam S."/>
            <person name="Adisakwattana P."/>
            <person name="Gasser R.B."/>
            <person name="Hernandez-Gonzalez A."/>
            <person name="Young N.D."/>
            <person name="Perteguer M.J."/>
        </authorList>
    </citation>
    <scope>NUCLEOTIDE SEQUENCE [LARGE SCALE GENOMIC DNA]</scope>
    <source>
        <strain evidence="15">AL3</strain>
        <tissue evidence="15">Liver</tissue>
    </source>
</reference>
<dbReference type="InterPro" id="IPR007823">
    <property type="entry name" value="RRP8"/>
</dbReference>
<comment type="caution">
    <text evidence="15">The sequence shown here is derived from an EMBL/GenBank/DDBJ whole genome shotgun (WGS) entry which is preliminary data.</text>
</comment>
<evidence type="ECO:0000313" key="16">
    <source>
        <dbReference type="Proteomes" id="UP001608902"/>
    </source>
</evidence>
<dbReference type="Gene3D" id="3.40.50.150">
    <property type="entry name" value="Vaccinia Virus protein VP39"/>
    <property type="match status" value="1"/>
</dbReference>
<evidence type="ECO:0000256" key="6">
    <source>
        <dbReference type="ARBA" id="ARBA00022603"/>
    </source>
</evidence>
<dbReference type="GO" id="GO:0006364">
    <property type="term" value="P:rRNA processing"/>
    <property type="evidence" value="ECO:0007669"/>
    <property type="project" value="UniProtKB-UniRule"/>
</dbReference>
<keyword evidence="10" id="KW-0805">Transcription regulation</keyword>
<dbReference type="GO" id="GO:0032259">
    <property type="term" value="P:methylation"/>
    <property type="evidence" value="ECO:0007669"/>
    <property type="project" value="UniProtKB-KW"/>
</dbReference>
<evidence type="ECO:0000256" key="10">
    <source>
        <dbReference type="ARBA" id="ARBA00023015"/>
    </source>
</evidence>
<dbReference type="GO" id="GO:0005730">
    <property type="term" value="C:nucleolus"/>
    <property type="evidence" value="ECO:0007669"/>
    <property type="project" value="UniProtKB-SubCell"/>
</dbReference>
<feature type="region of interest" description="Disordered" evidence="14">
    <location>
        <begin position="1"/>
        <end position="28"/>
    </location>
</feature>
<evidence type="ECO:0000256" key="9">
    <source>
        <dbReference type="ARBA" id="ARBA00022853"/>
    </source>
</evidence>
<evidence type="ECO:0000256" key="4">
    <source>
        <dbReference type="ARBA" id="ARBA00022491"/>
    </source>
</evidence>
<evidence type="ECO:0000256" key="12">
    <source>
        <dbReference type="ARBA" id="ARBA00023242"/>
    </source>
</evidence>
<gene>
    <name evidence="15" type="ORF">AB6A40_004659</name>
</gene>
<accession>A0ABD6EE99</accession>
<feature type="compositionally biased region" description="Basic and acidic residues" evidence="14">
    <location>
        <begin position="59"/>
        <end position="72"/>
    </location>
</feature>
<comment type="subcellular location">
    <subcellularLocation>
        <location evidence="1 13">Nucleus</location>
        <location evidence="1 13">Nucleolus</location>
    </subcellularLocation>
</comment>
<dbReference type="InterPro" id="IPR042036">
    <property type="entry name" value="RRP8_N"/>
</dbReference>
<evidence type="ECO:0000256" key="14">
    <source>
        <dbReference type="SAM" id="MobiDB-lite"/>
    </source>
</evidence>
<keyword evidence="11" id="KW-0804">Transcription</keyword>
<protein>
    <recommendedName>
        <fullName evidence="3 13">Ribosomal RNA-processing protein 8</fullName>
        <ecNumber evidence="13">2.1.1.-</ecNumber>
    </recommendedName>
</protein>
<dbReference type="PANTHER" id="PTHR12787">
    <property type="entry name" value="RIBOSOMAL RNA-PROCESSING PROTEIN 8"/>
    <property type="match status" value="1"/>
</dbReference>
<evidence type="ECO:0000256" key="13">
    <source>
        <dbReference type="RuleBase" id="RU365074"/>
    </source>
</evidence>
<comment type="similarity">
    <text evidence="2 13">Belongs to the methyltransferase superfamily. RRP8 family.</text>
</comment>
<sequence length="366" mass="41438">MGISVKTETNKEKTSAPRKRNSTNDTSPIISVKLNDIAIKKQKLSDGSSVVCDVTAKSSSDKFYSETGRTNKELSVSPNSAKGFRKIKRPWRNKVRKLAMKAATRQKRLSTKAEENDVKKETLKKKKRKKKKQPNLTESGNSEVVVKKSEEASQLQSARFRFINEKLYTMTGSEAFKMFLDDPEAFEAYHEGFRSQLKKWPYNPLSGVIQWLRTQATDNPVIVDMGCGDAKIAAELQELATVHSFDLVAVNDFVTPCDMAHVPMDQESADIVVFCLSLMGTNVNDFLREAHRILKPKGMLKIVEVSSRIPSIKRFIFGLEKLGFSIAEKKFRGNGYFITLQFTKSGKIQQKRPLGLRLNPCIYKRR</sequence>
<keyword evidence="7 13" id="KW-0808">Transferase</keyword>
<feature type="compositionally biased region" description="Basic and acidic residues" evidence="14">
    <location>
        <begin position="111"/>
        <end position="121"/>
    </location>
</feature>
<dbReference type="PANTHER" id="PTHR12787:SF0">
    <property type="entry name" value="RIBOSOMAL RNA-PROCESSING PROTEIN 8"/>
    <property type="match status" value="1"/>
</dbReference>
<evidence type="ECO:0000256" key="3">
    <source>
        <dbReference type="ARBA" id="ARBA00020203"/>
    </source>
</evidence>
<dbReference type="SUPFAM" id="SSF53335">
    <property type="entry name" value="S-adenosyl-L-methionine-dependent methyltransferases"/>
    <property type="match status" value="1"/>
</dbReference>
<dbReference type="GO" id="GO:0008168">
    <property type="term" value="F:methyltransferase activity"/>
    <property type="evidence" value="ECO:0007669"/>
    <property type="project" value="UniProtKB-KW"/>
</dbReference>
<evidence type="ECO:0000256" key="11">
    <source>
        <dbReference type="ARBA" id="ARBA00023163"/>
    </source>
</evidence>
<dbReference type="Gene3D" id="1.10.10.2150">
    <property type="entry name" value="Ribosomal RNA-processing protein 8, N-terminal domain"/>
    <property type="match status" value="1"/>
</dbReference>
<dbReference type="AlphaFoldDB" id="A0ABD6EE99"/>
<evidence type="ECO:0000256" key="1">
    <source>
        <dbReference type="ARBA" id="ARBA00004604"/>
    </source>
</evidence>
<evidence type="ECO:0000313" key="15">
    <source>
        <dbReference type="EMBL" id="MFH4977950.1"/>
    </source>
</evidence>
<organism evidence="15 16">
    <name type="scientific">Gnathostoma spinigerum</name>
    <dbReference type="NCBI Taxonomy" id="75299"/>
    <lineage>
        <taxon>Eukaryota</taxon>
        <taxon>Metazoa</taxon>
        <taxon>Ecdysozoa</taxon>
        <taxon>Nematoda</taxon>
        <taxon>Chromadorea</taxon>
        <taxon>Rhabditida</taxon>
        <taxon>Spirurina</taxon>
        <taxon>Gnathostomatomorpha</taxon>
        <taxon>Gnathostomatoidea</taxon>
        <taxon>Gnathostomatidae</taxon>
        <taxon>Gnathostoma</taxon>
    </lineage>
</organism>
<feature type="region of interest" description="Disordered" evidence="14">
    <location>
        <begin position="100"/>
        <end position="145"/>
    </location>
</feature>
<dbReference type="Proteomes" id="UP001608902">
    <property type="component" value="Unassembled WGS sequence"/>
</dbReference>
<proteinExistence type="inferred from homology"/>
<dbReference type="InterPro" id="IPR029063">
    <property type="entry name" value="SAM-dependent_MTases_sf"/>
</dbReference>
<evidence type="ECO:0000256" key="5">
    <source>
        <dbReference type="ARBA" id="ARBA00022552"/>
    </source>
</evidence>